<keyword evidence="2" id="KW-1185">Reference proteome</keyword>
<reference evidence="2" key="2">
    <citation type="submission" date="2012-07" db="EMBL/GenBank/DDBJ databases">
        <title>Complete genome sequence of 'Candidatus Mycoplasma haemolamae'.</title>
        <authorList>
            <person name="Guimaraes A.M.S."/>
            <person name="Toth B."/>
            <person name="Santos A.P."/>
            <person name="Nascimento N.C."/>
            <person name="Sojka J.E."/>
            <person name="Messick J.B."/>
        </authorList>
    </citation>
    <scope>NUCLEOTIDE SEQUENCE [LARGE SCALE GENOMIC DNA]</scope>
    <source>
        <strain evidence="2">Purdue</strain>
    </source>
</reference>
<dbReference type="AlphaFoldDB" id="I7CGB4"/>
<evidence type="ECO:0000313" key="1">
    <source>
        <dbReference type="EMBL" id="AFO52301.1"/>
    </source>
</evidence>
<protein>
    <submittedName>
        <fullName evidence="1">Uncharacterized protein</fullName>
    </submittedName>
</protein>
<name>I7CGB4_MYCHA</name>
<evidence type="ECO:0000313" key="2">
    <source>
        <dbReference type="Proteomes" id="UP000006502"/>
    </source>
</evidence>
<proteinExistence type="predicted"/>
<sequence length="113" mass="13698">MTPEAQLREVLLLSFEKRLKLDENTNFLYICWDIFLENSWSGDELVEQLFPALAFDVSQVGLSWLKTFPRDFQVKRFTWLVRRLEELNRYCSRFTPEELTLTTKEWSQRKSQR</sequence>
<dbReference type="HOGENOM" id="CLU_2130685_0_0_14"/>
<reference evidence="1 2" key="1">
    <citation type="journal article" date="2012" name="J. Bacteriol.">
        <title>Genome Sequence of "Candidatus Mycoplasma haemolamae" Strain Purdue, a Red Blood Cell Pathogen of Alpacas (Vicugna pacos) and Llamas (Lama glama).</title>
        <authorList>
            <person name="Guimaraes A.M."/>
            <person name="Toth B."/>
            <person name="Santos A.P."/>
            <person name="do Nascimento N.C."/>
            <person name="Kritchevsky J.E."/>
            <person name="Messick J.B."/>
        </authorList>
    </citation>
    <scope>NUCLEOTIDE SEQUENCE [LARGE SCALE GENOMIC DNA]</scope>
    <source>
        <strain evidence="1 2">Purdue</strain>
    </source>
</reference>
<dbReference type="KEGG" id="mhl:MHLP_03605"/>
<gene>
    <name evidence="1" type="ordered locus">MHLP_03605</name>
</gene>
<dbReference type="STRING" id="1212765.MHLP_03605"/>
<accession>I7CGB4</accession>
<dbReference type="EMBL" id="CP003731">
    <property type="protein sequence ID" value="AFO52301.1"/>
    <property type="molecule type" value="Genomic_DNA"/>
</dbReference>
<organism evidence="1 2">
    <name type="scientific">Mycoplasma haematolamae (strain Purdue)</name>
    <dbReference type="NCBI Taxonomy" id="1212765"/>
    <lineage>
        <taxon>Bacteria</taxon>
        <taxon>Bacillati</taxon>
        <taxon>Mycoplasmatota</taxon>
        <taxon>Mollicutes</taxon>
        <taxon>Mycoplasmataceae</taxon>
        <taxon>Mycoplasma</taxon>
    </lineage>
</organism>
<dbReference type="Proteomes" id="UP000006502">
    <property type="component" value="Chromosome"/>
</dbReference>
<dbReference type="PATRIC" id="fig|1212765.3.peg.816"/>